<dbReference type="AlphaFoldDB" id="A0A381VX49"/>
<proteinExistence type="predicted"/>
<evidence type="ECO:0008006" key="2">
    <source>
        <dbReference type="Google" id="ProtNLM"/>
    </source>
</evidence>
<organism evidence="1">
    <name type="scientific">marine metagenome</name>
    <dbReference type="NCBI Taxonomy" id="408172"/>
    <lineage>
        <taxon>unclassified sequences</taxon>
        <taxon>metagenomes</taxon>
        <taxon>ecological metagenomes</taxon>
    </lineage>
</organism>
<dbReference type="EMBL" id="UINC01010041">
    <property type="protein sequence ID" value="SVA44824.1"/>
    <property type="molecule type" value="Genomic_DNA"/>
</dbReference>
<accession>A0A381VX49</accession>
<sequence length="233" mass="26706">MYRKTILLLILFCISYGQSPDRHSGLFSNERFDTSTGFFINVVDDQIEFDGFFETETDFGIYGNIWLSQIDFDKNTNAELNTTIGYAKKYKNYATLGLGYTKYSHIGDKDILMVDQAEVFVGADAGPVTFAAFYEPDSRVPDFLGIMDLNYGPFSDFPLDISLLGYMEKENYELNIRVSKIFQNNLLIGYILTWEKYGFGEKINYNKGGQQYGKQIGYESEGFFNIIYLGLLF</sequence>
<reference evidence="1" key="1">
    <citation type="submission" date="2018-05" db="EMBL/GenBank/DDBJ databases">
        <authorList>
            <person name="Lanie J.A."/>
            <person name="Ng W.-L."/>
            <person name="Kazmierczak K.M."/>
            <person name="Andrzejewski T.M."/>
            <person name="Davidsen T.M."/>
            <person name="Wayne K.J."/>
            <person name="Tettelin H."/>
            <person name="Glass J.I."/>
            <person name="Rusch D."/>
            <person name="Podicherti R."/>
            <person name="Tsui H.-C.T."/>
            <person name="Winkler M.E."/>
        </authorList>
    </citation>
    <scope>NUCLEOTIDE SEQUENCE</scope>
</reference>
<gene>
    <name evidence="1" type="ORF">METZ01_LOCUS97678</name>
</gene>
<evidence type="ECO:0000313" key="1">
    <source>
        <dbReference type="EMBL" id="SVA44824.1"/>
    </source>
</evidence>
<name>A0A381VX49_9ZZZZ</name>
<protein>
    <recommendedName>
        <fullName evidence="2">Alginate export domain-containing protein</fullName>
    </recommendedName>
</protein>